<evidence type="ECO:0000256" key="7">
    <source>
        <dbReference type="PIRSR" id="PIRSR000241-2"/>
    </source>
</evidence>
<dbReference type="Proteomes" id="UP000199048">
    <property type="component" value="Unassembled WGS sequence"/>
</dbReference>
<evidence type="ECO:0000256" key="8">
    <source>
        <dbReference type="RuleBase" id="RU004455"/>
    </source>
</evidence>
<dbReference type="InterPro" id="IPR002042">
    <property type="entry name" value="Uricase"/>
</dbReference>
<dbReference type="GO" id="GO:0019628">
    <property type="term" value="P:urate catabolic process"/>
    <property type="evidence" value="ECO:0007669"/>
    <property type="project" value="UniProtKB-UniPathway"/>
</dbReference>
<comment type="function">
    <text evidence="5 8">Catalyzes the oxidation of uric acid to 5-hydroxyisourate, which is further processed to form (S)-allantoin.</text>
</comment>
<keyword evidence="3 5" id="KW-0659">Purine metabolism</keyword>
<evidence type="ECO:0000313" key="10">
    <source>
        <dbReference type="Proteomes" id="UP000199048"/>
    </source>
</evidence>
<feature type="binding site" evidence="7">
    <location>
        <position position="215"/>
    </location>
    <ligand>
        <name>urate</name>
        <dbReference type="ChEBI" id="CHEBI:17775"/>
    </ligand>
</feature>
<feature type="binding site" evidence="7">
    <location>
        <position position="242"/>
    </location>
    <ligand>
        <name>O2</name>
        <dbReference type="ChEBI" id="CHEBI:15379"/>
    </ligand>
</feature>
<keyword evidence="4 5" id="KW-0560">Oxidoreductase</keyword>
<proteinExistence type="inferred from homology"/>
<evidence type="ECO:0000256" key="6">
    <source>
        <dbReference type="PIRSR" id="PIRSR000241-1"/>
    </source>
</evidence>
<dbReference type="PANTHER" id="PTHR42874:SF1">
    <property type="entry name" value="URICASE"/>
    <property type="match status" value="1"/>
</dbReference>
<evidence type="ECO:0000256" key="5">
    <source>
        <dbReference type="PIRNR" id="PIRNR000241"/>
    </source>
</evidence>
<feature type="binding site" evidence="7">
    <location>
        <position position="242"/>
    </location>
    <ligand>
        <name>5-hydroxyisourate</name>
        <dbReference type="ChEBI" id="CHEBI:18072"/>
    </ligand>
</feature>
<feature type="binding site" evidence="7">
    <location>
        <position position="242"/>
    </location>
    <ligand>
        <name>urate</name>
        <dbReference type="ChEBI" id="CHEBI:17775"/>
    </ligand>
</feature>
<dbReference type="Gene3D" id="3.10.270.10">
    <property type="entry name" value="Urate Oxidase"/>
    <property type="match status" value="1"/>
</dbReference>
<keyword evidence="10" id="KW-1185">Reference proteome</keyword>
<dbReference type="PIRSF" id="PIRSF000241">
    <property type="entry name" value="Urate_oxidase"/>
    <property type="match status" value="1"/>
</dbReference>
<dbReference type="GO" id="GO:0006145">
    <property type="term" value="P:purine nucleobase catabolic process"/>
    <property type="evidence" value="ECO:0007669"/>
    <property type="project" value="TreeGrafter"/>
</dbReference>
<gene>
    <name evidence="9" type="ORF">SAMN05192568_102746</name>
</gene>
<dbReference type="STRING" id="582667.SAMN05192568_102746"/>
<feature type="active site" description="Charge relay system" evidence="6">
    <location>
        <position position="244"/>
    </location>
</feature>
<feature type="binding site" evidence="7">
    <location>
        <position position="216"/>
    </location>
    <ligand>
        <name>5-hydroxyisourate</name>
        <dbReference type="ChEBI" id="CHEBI:18072"/>
    </ligand>
</feature>
<organism evidence="9 10">
    <name type="scientific">Methylobacterium pseudosasicola</name>
    <dbReference type="NCBI Taxonomy" id="582667"/>
    <lineage>
        <taxon>Bacteria</taxon>
        <taxon>Pseudomonadati</taxon>
        <taxon>Pseudomonadota</taxon>
        <taxon>Alphaproteobacteria</taxon>
        <taxon>Hyphomicrobiales</taxon>
        <taxon>Methylobacteriaceae</taxon>
        <taxon>Methylobacterium</taxon>
    </lineage>
</organism>
<feature type="binding site" evidence="7">
    <location>
        <position position="216"/>
    </location>
    <ligand>
        <name>urate</name>
        <dbReference type="ChEBI" id="CHEBI:17775"/>
    </ligand>
</feature>
<dbReference type="GO" id="GO:0004846">
    <property type="term" value="F:urate oxidase activity"/>
    <property type="evidence" value="ECO:0007669"/>
    <property type="project" value="UniProtKB-EC"/>
</dbReference>
<protein>
    <recommendedName>
        <fullName evidence="5 8">Uricase</fullName>
        <ecNumber evidence="5 8">1.7.3.3</ecNumber>
    </recommendedName>
    <alternativeName>
        <fullName evidence="5">Urate oxidase</fullName>
    </alternativeName>
</protein>
<dbReference type="AlphaFoldDB" id="A0A1I4Q084"/>
<comment type="catalytic activity">
    <reaction evidence="5 8">
        <text>urate + O2 + H2O = 5-hydroxyisourate + H2O2</text>
        <dbReference type="Rhea" id="RHEA:21368"/>
        <dbReference type="ChEBI" id="CHEBI:15377"/>
        <dbReference type="ChEBI" id="CHEBI:15379"/>
        <dbReference type="ChEBI" id="CHEBI:16240"/>
        <dbReference type="ChEBI" id="CHEBI:17775"/>
        <dbReference type="ChEBI" id="CHEBI:18072"/>
        <dbReference type="EC" id="1.7.3.3"/>
    </reaction>
</comment>
<evidence type="ECO:0000256" key="2">
    <source>
        <dbReference type="ARBA" id="ARBA00009760"/>
    </source>
</evidence>
<feature type="binding site" evidence="7">
    <location>
        <position position="55"/>
    </location>
    <ligand>
        <name>5-hydroxyisourate</name>
        <dbReference type="ChEBI" id="CHEBI:18072"/>
    </ligand>
</feature>
<name>A0A1I4Q084_9HYPH</name>
<feature type="active site" description="Charge relay system" evidence="6">
    <location>
        <position position="10"/>
    </location>
</feature>
<feature type="binding site" evidence="7">
    <location>
        <position position="173"/>
    </location>
    <ligand>
        <name>urate</name>
        <dbReference type="ChEBI" id="CHEBI:17775"/>
    </ligand>
</feature>
<dbReference type="Pfam" id="PF01014">
    <property type="entry name" value="Uricase"/>
    <property type="match status" value="2"/>
</dbReference>
<comment type="pathway">
    <text evidence="1 5">Purine metabolism; urate degradation; (S)-allantoin from urate: step 1/3.</text>
</comment>
<reference evidence="10" key="1">
    <citation type="submission" date="2016-10" db="EMBL/GenBank/DDBJ databases">
        <authorList>
            <person name="Varghese N."/>
            <person name="Submissions S."/>
        </authorList>
    </citation>
    <scope>NUCLEOTIDE SEQUENCE [LARGE SCALE GENOMIC DNA]</scope>
    <source>
        <strain evidence="10">BL36</strain>
    </source>
</reference>
<evidence type="ECO:0000256" key="4">
    <source>
        <dbReference type="ARBA" id="ARBA00023002"/>
    </source>
</evidence>
<evidence type="ECO:0000256" key="3">
    <source>
        <dbReference type="ARBA" id="ARBA00022631"/>
    </source>
</evidence>
<sequence>MALTASRYGKGRVRVMRLTRDGDHHVPRELTLTVLMKGGFDAAWTAGDNRACVATDSVKNIVNVTAAKNLSLDKEAFAEAVAKVFLDTYPQVEEISIEATETRWLRQEIGGAPHGHTFILDGNGFGYVGLVASRGGSVLRSGLRGFTFMKTTQSGWADFVDDAYRTLPDTIDRIAATSMDATWTWAREPIDYAAANAKILSLLIEVFGTTYSYGVQDSMYRMGEAALAAVPELDEIGFAMPNKHYIPINLQPFGLENPGTVFLPTDEPHGQIEATIRRTG</sequence>
<feature type="binding site" evidence="7">
    <location>
        <position position="56"/>
    </location>
    <ligand>
        <name>urate</name>
        <dbReference type="ChEBI" id="CHEBI:17775"/>
    </ligand>
</feature>
<accession>A0A1I4Q084</accession>
<dbReference type="PRINTS" id="PR00093">
    <property type="entry name" value="URICASE"/>
</dbReference>
<feature type="binding site" evidence="7">
    <location>
        <position position="55"/>
    </location>
    <ligand>
        <name>O2</name>
        <dbReference type="ChEBI" id="CHEBI:15379"/>
    </ligand>
</feature>
<evidence type="ECO:0000313" key="9">
    <source>
        <dbReference type="EMBL" id="SFM33063.1"/>
    </source>
</evidence>
<dbReference type="NCBIfam" id="TIGR03383">
    <property type="entry name" value="urate_oxi"/>
    <property type="match status" value="1"/>
</dbReference>
<feature type="active site" description="Charge relay system" evidence="6">
    <location>
        <position position="55"/>
    </location>
</feature>
<feature type="binding site" evidence="7">
    <location>
        <position position="173"/>
    </location>
    <ligand>
        <name>5-hydroxyisourate</name>
        <dbReference type="ChEBI" id="CHEBI:18072"/>
    </ligand>
</feature>
<comment type="similarity">
    <text evidence="2 5 8">Belongs to the uricase family.</text>
</comment>
<feature type="binding site" evidence="7">
    <location>
        <position position="56"/>
    </location>
    <ligand>
        <name>5-hydroxyisourate</name>
        <dbReference type="ChEBI" id="CHEBI:18072"/>
    </ligand>
</feature>
<dbReference type="UniPathway" id="UPA00394">
    <property type="reaction ID" value="UER00650"/>
</dbReference>
<feature type="binding site" evidence="7">
    <location>
        <position position="215"/>
    </location>
    <ligand>
        <name>5-hydroxyisourate</name>
        <dbReference type="ChEBI" id="CHEBI:18072"/>
    </ligand>
</feature>
<dbReference type="SUPFAM" id="SSF55620">
    <property type="entry name" value="Tetrahydrobiopterin biosynthesis enzymes-like"/>
    <property type="match status" value="2"/>
</dbReference>
<dbReference type="RefSeq" id="WP_092044149.1">
    <property type="nucleotide sequence ID" value="NZ_FOTK01000027.1"/>
</dbReference>
<evidence type="ECO:0000256" key="1">
    <source>
        <dbReference type="ARBA" id="ARBA00004831"/>
    </source>
</evidence>
<dbReference type="EMBL" id="FOTK01000027">
    <property type="protein sequence ID" value="SFM33063.1"/>
    <property type="molecule type" value="Genomic_DNA"/>
</dbReference>
<dbReference type="OrthoDB" id="9809009at2"/>
<feature type="binding site" evidence="7">
    <location>
        <position position="55"/>
    </location>
    <ligand>
        <name>urate</name>
        <dbReference type="ChEBI" id="CHEBI:17775"/>
    </ligand>
</feature>
<dbReference type="PANTHER" id="PTHR42874">
    <property type="entry name" value="URICASE"/>
    <property type="match status" value="1"/>
</dbReference>
<dbReference type="EC" id="1.7.3.3" evidence="5 8"/>